<dbReference type="Proteomes" id="UP000252355">
    <property type="component" value="Unassembled WGS sequence"/>
</dbReference>
<comment type="caution">
    <text evidence="1">The sequence shown here is derived from an EMBL/GenBank/DDBJ whole genome shotgun (WGS) entry which is preliminary data.</text>
</comment>
<reference evidence="1 2" key="1">
    <citation type="submission" date="2018-05" db="EMBL/GenBank/DDBJ databases">
        <title>A metagenomic window into the 2 km-deep terrestrial subsurface aquifer revealed taxonomically and functionally diverse microbial community comprising novel uncultured bacterial lineages.</title>
        <authorList>
            <person name="Kadnikov V.V."/>
            <person name="Mardanov A.V."/>
            <person name="Beletsky A.V."/>
            <person name="Banks D."/>
            <person name="Pimenov N.V."/>
            <person name="Frank Y.A."/>
            <person name="Karnachuk O.V."/>
            <person name="Ravin N.V."/>
        </authorList>
    </citation>
    <scope>NUCLEOTIDE SEQUENCE [LARGE SCALE GENOMIC DNA]</scope>
    <source>
        <strain evidence="1">BY5</strain>
    </source>
</reference>
<evidence type="ECO:0000313" key="2">
    <source>
        <dbReference type="Proteomes" id="UP000252355"/>
    </source>
</evidence>
<accession>A0A367ZQB8</accession>
<dbReference type="EMBL" id="QOQW01000007">
    <property type="protein sequence ID" value="RCK80344.1"/>
    <property type="molecule type" value="Genomic_DNA"/>
</dbReference>
<proteinExistence type="predicted"/>
<evidence type="ECO:0000313" key="1">
    <source>
        <dbReference type="EMBL" id="RCK80344.1"/>
    </source>
</evidence>
<sequence length="60" mass="6362">MSPSTAWRPIGQPLPALLLRRPRPALAAPRLEPPSGNRPFIATSLAVPGALILEDPPDDS</sequence>
<gene>
    <name evidence="1" type="ORF">OZSIB_3526</name>
</gene>
<organism evidence="1 2">
    <name type="scientific">Candidatus Ozemobacter sibiricus</name>
    <dbReference type="NCBI Taxonomy" id="2268124"/>
    <lineage>
        <taxon>Bacteria</taxon>
        <taxon>Candidatus Ozemobacteria</taxon>
        <taxon>Candidatus Ozemobacterales</taxon>
        <taxon>Candidatus Ozemobacteraceae</taxon>
        <taxon>Candidatus Ozemobacter</taxon>
    </lineage>
</organism>
<name>A0A367ZQB8_9BACT</name>
<dbReference type="AlphaFoldDB" id="A0A367ZQB8"/>
<protein>
    <submittedName>
        <fullName evidence="1">Uncharacterized protein</fullName>
    </submittedName>
</protein>